<dbReference type="PANTHER" id="PTHR43570">
    <property type="entry name" value="ALDEHYDE DEHYDROGENASE"/>
    <property type="match status" value="1"/>
</dbReference>
<feature type="domain" description="Aldehyde dehydrogenase" evidence="8">
    <location>
        <begin position="7"/>
        <end position="432"/>
    </location>
</feature>
<dbReference type="Proteomes" id="UP000699462">
    <property type="component" value="Unassembled WGS sequence"/>
</dbReference>
<dbReference type="PROSITE" id="PS00070">
    <property type="entry name" value="ALDEHYDE_DEHYDR_CYS"/>
    <property type="match status" value="1"/>
</dbReference>
<reference evidence="9 10" key="1">
    <citation type="submission" date="2019-07" db="EMBL/GenBank/DDBJ databases">
        <title>Annotation for the trematode Paragonimus westermani.</title>
        <authorList>
            <person name="Choi Y.-J."/>
        </authorList>
    </citation>
    <scope>NUCLEOTIDE SEQUENCE [LARGE SCALE GENOMIC DNA]</scope>
    <source>
        <strain evidence="9">180907_Pwestermani</strain>
    </source>
</reference>
<evidence type="ECO:0000259" key="8">
    <source>
        <dbReference type="Pfam" id="PF00171"/>
    </source>
</evidence>
<comment type="caution">
    <text evidence="9">The sequence shown here is derived from an EMBL/GenBank/DDBJ whole genome shotgun (WGS) entry which is preliminary data.</text>
</comment>
<feature type="active site" evidence="5">
    <location>
        <position position="247"/>
    </location>
</feature>
<evidence type="ECO:0000256" key="5">
    <source>
        <dbReference type="PIRSR" id="PIRSR036492-1"/>
    </source>
</evidence>
<dbReference type="InterPro" id="IPR016160">
    <property type="entry name" value="Ald_DH_CS_CYS"/>
</dbReference>
<dbReference type="FunFam" id="3.40.605.10:FF:000004">
    <property type="entry name" value="Aldehyde dehydrogenase"/>
    <property type="match status" value="1"/>
</dbReference>
<dbReference type="Gene3D" id="3.40.605.10">
    <property type="entry name" value="Aldehyde Dehydrogenase, Chain A, domain 1"/>
    <property type="match status" value="1"/>
</dbReference>
<dbReference type="OrthoDB" id="440325at2759"/>
<comment type="similarity">
    <text evidence="1 4 7">Belongs to the aldehyde dehydrogenase family.</text>
</comment>
<dbReference type="PIRSF" id="PIRSF036492">
    <property type="entry name" value="ALDH"/>
    <property type="match status" value="1"/>
</dbReference>
<dbReference type="AlphaFoldDB" id="A0A8T0D775"/>
<accession>A0A8T0D775</accession>
<evidence type="ECO:0000256" key="7">
    <source>
        <dbReference type="RuleBase" id="RU003345"/>
    </source>
</evidence>
<dbReference type="InterPro" id="IPR016163">
    <property type="entry name" value="Ald_DH_C"/>
</dbReference>
<dbReference type="EMBL" id="JTDF01010937">
    <property type="protein sequence ID" value="KAF8563709.1"/>
    <property type="molecule type" value="Genomic_DNA"/>
</dbReference>
<dbReference type="GO" id="GO:0004029">
    <property type="term" value="F:aldehyde dehydrogenase (NAD+) activity"/>
    <property type="evidence" value="ECO:0007669"/>
    <property type="project" value="TreeGrafter"/>
</dbReference>
<organism evidence="9 10">
    <name type="scientific">Paragonimus westermani</name>
    <dbReference type="NCBI Taxonomy" id="34504"/>
    <lineage>
        <taxon>Eukaryota</taxon>
        <taxon>Metazoa</taxon>
        <taxon>Spiralia</taxon>
        <taxon>Lophotrochozoa</taxon>
        <taxon>Platyhelminthes</taxon>
        <taxon>Trematoda</taxon>
        <taxon>Digenea</taxon>
        <taxon>Plagiorchiida</taxon>
        <taxon>Troglotremata</taxon>
        <taxon>Troglotrematidae</taxon>
        <taxon>Paragonimus</taxon>
    </lineage>
</organism>
<dbReference type="InterPro" id="IPR029510">
    <property type="entry name" value="Ald_DH_CS_GLU"/>
</dbReference>
<proteinExistence type="inferred from homology"/>
<feature type="active site" evidence="5 6">
    <location>
        <position position="213"/>
    </location>
</feature>
<evidence type="ECO:0000256" key="3">
    <source>
        <dbReference type="ARBA" id="ARBA00023027"/>
    </source>
</evidence>
<evidence type="ECO:0000313" key="9">
    <source>
        <dbReference type="EMBL" id="KAF8563709.1"/>
    </source>
</evidence>
<dbReference type="FunFam" id="3.40.309.10:FF:000003">
    <property type="entry name" value="Aldehyde dehydrogenase"/>
    <property type="match status" value="1"/>
</dbReference>
<dbReference type="GO" id="GO:0005737">
    <property type="term" value="C:cytoplasm"/>
    <property type="evidence" value="ECO:0007669"/>
    <property type="project" value="TreeGrafter"/>
</dbReference>
<gene>
    <name evidence="9" type="ORF">P879_07472</name>
</gene>
<dbReference type="InterPro" id="IPR015590">
    <property type="entry name" value="Aldehyde_DH_dom"/>
</dbReference>
<keyword evidence="10" id="KW-1185">Reference proteome</keyword>
<dbReference type="PANTHER" id="PTHR43570:SF16">
    <property type="entry name" value="ALDEHYDE DEHYDROGENASE TYPE III, ISOFORM Q"/>
    <property type="match status" value="1"/>
</dbReference>
<protein>
    <recommendedName>
        <fullName evidence="4">Aldehyde dehydrogenase</fullName>
    </recommendedName>
</protein>
<evidence type="ECO:0000256" key="4">
    <source>
        <dbReference type="PIRNR" id="PIRNR036492"/>
    </source>
</evidence>
<keyword evidence="2 4" id="KW-0560">Oxidoreductase</keyword>
<keyword evidence="3" id="KW-0520">NAD</keyword>
<dbReference type="InterPro" id="IPR016162">
    <property type="entry name" value="Ald_DH_N"/>
</dbReference>
<evidence type="ECO:0000256" key="2">
    <source>
        <dbReference type="ARBA" id="ARBA00023002"/>
    </source>
</evidence>
<name>A0A8T0D775_9TREM</name>
<dbReference type="SUPFAM" id="SSF53720">
    <property type="entry name" value="ALDH-like"/>
    <property type="match status" value="1"/>
</dbReference>
<dbReference type="InterPro" id="IPR012394">
    <property type="entry name" value="Aldehyde_DH_NAD(P)"/>
</dbReference>
<sequence>MSSKAHSEALATLRKGFDDGVLLELDSRKNAIRAILKLVEENVDSIVEACAKDLHRPRSETLSAEVCSIKREANAMLANMDSWLADEYVSRSFVSMLDTPYIQKQPLGVVIIFGSWNYPILLVLQPLIGAIAAGNTALVKPSEYAPASGEFLMKSIPKYLNSSVCKVICGDAQLGASLLDTYRFDHIFYTGGTNGGRAVYAAAAKFLTPVTLELGGKSPSYVDAHVNIMLAVRRILWSKLYNAGQTCVATDYVMCHQDVVAEFCRSMLEVLKEFLGDDPHQSPDFARIINKFHLERLTKLLSATKGKIIHGGDSVPDELYMAPTIVTDVKPDDSLMSEELFGPILPIMTVESSLQAVEFVRSRDKPLAIYVFTSNQDVFSQFKQGTSSGSLSQNDCCSHMIVHELPSGGVGNSGFGRYHGKFSVDNFSHHRAVLLKSTIETINHK</sequence>
<evidence type="ECO:0000256" key="6">
    <source>
        <dbReference type="PROSITE-ProRule" id="PRU10007"/>
    </source>
</evidence>
<dbReference type="GO" id="GO:0006081">
    <property type="term" value="P:aldehyde metabolic process"/>
    <property type="evidence" value="ECO:0007669"/>
    <property type="project" value="InterPro"/>
</dbReference>
<dbReference type="InterPro" id="IPR016161">
    <property type="entry name" value="Ald_DH/histidinol_DH"/>
</dbReference>
<evidence type="ECO:0000256" key="1">
    <source>
        <dbReference type="ARBA" id="ARBA00009986"/>
    </source>
</evidence>
<dbReference type="PROSITE" id="PS00687">
    <property type="entry name" value="ALDEHYDE_DEHYDR_GLU"/>
    <property type="match status" value="1"/>
</dbReference>
<evidence type="ECO:0000313" key="10">
    <source>
        <dbReference type="Proteomes" id="UP000699462"/>
    </source>
</evidence>
<dbReference type="Pfam" id="PF00171">
    <property type="entry name" value="Aldedh"/>
    <property type="match status" value="1"/>
</dbReference>
<dbReference type="Gene3D" id="3.40.309.10">
    <property type="entry name" value="Aldehyde Dehydrogenase, Chain A, domain 2"/>
    <property type="match status" value="1"/>
</dbReference>